<comment type="caution">
    <text evidence="1">The sequence shown here is derived from an EMBL/GenBank/DDBJ whole genome shotgun (WGS) entry which is preliminary data.</text>
</comment>
<dbReference type="AlphaFoldDB" id="A0A645DTH0"/>
<organism evidence="1">
    <name type="scientific">bioreactor metagenome</name>
    <dbReference type="NCBI Taxonomy" id="1076179"/>
    <lineage>
        <taxon>unclassified sequences</taxon>
        <taxon>metagenomes</taxon>
        <taxon>ecological metagenomes</taxon>
    </lineage>
</organism>
<sequence>MPNTWDEVIRQGDVYESSDFKSAAYQLVSNQIIYESNQSQATAYRLIDRYRDAFRDAFDLLGMSLKFDTTYRYIAAIPYVEKQKYLSTDDSLLLLVLRKGYHEQAIQGNLEAGSAVLSIEELQELYRVETSRELPNEVRALKDLLNRMKAFGVVKMPQTEPGSDQPFDVAILPGIAALVSEATLSRLTDYVSSARVANTQQGDA</sequence>
<dbReference type="InterPro" id="IPR025449">
    <property type="entry name" value="JetB"/>
</dbReference>
<proteinExistence type="predicted"/>
<name>A0A645DTH0_9ZZZZ</name>
<protein>
    <recommendedName>
        <fullName evidence="2">DUF4194 domain-containing protein</fullName>
    </recommendedName>
</protein>
<evidence type="ECO:0000313" key="1">
    <source>
        <dbReference type="EMBL" id="MPM92575.1"/>
    </source>
</evidence>
<accession>A0A645DTH0</accession>
<reference evidence="1" key="1">
    <citation type="submission" date="2019-08" db="EMBL/GenBank/DDBJ databases">
        <authorList>
            <person name="Kucharzyk K."/>
            <person name="Murdoch R.W."/>
            <person name="Higgins S."/>
            <person name="Loffler F."/>
        </authorList>
    </citation>
    <scope>NUCLEOTIDE SEQUENCE</scope>
</reference>
<dbReference type="Pfam" id="PF13835">
    <property type="entry name" value="DUF4194"/>
    <property type="match status" value="1"/>
</dbReference>
<gene>
    <name evidence="1" type="ORF">SDC9_139710</name>
</gene>
<dbReference type="EMBL" id="VSSQ01039500">
    <property type="protein sequence ID" value="MPM92575.1"/>
    <property type="molecule type" value="Genomic_DNA"/>
</dbReference>
<evidence type="ECO:0008006" key="2">
    <source>
        <dbReference type="Google" id="ProtNLM"/>
    </source>
</evidence>